<evidence type="ECO:0008006" key="3">
    <source>
        <dbReference type="Google" id="ProtNLM"/>
    </source>
</evidence>
<name>A0A0C9TRI7_SPHS4</name>
<gene>
    <name evidence="1" type="ORF">M422DRAFT_783310</name>
</gene>
<evidence type="ECO:0000313" key="2">
    <source>
        <dbReference type="Proteomes" id="UP000054279"/>
    </source>
</evidence>
<dbReference type="AlphaFoldDB" id="A0A0C9TRI7"/>
<proteinExistence type="predicted"/>
<organism evidence="1 2">
    <name type="scientific">Sphaerobolus stellatus (strain SS14)</name>
    <dbReference type="NCBI Taxonomy" id="990650"/>
    <lineage>
        <taxon>Eukaryota</taxon>
        <taxon>Fungi</taxon>
        <taxon>Dikarya</taxon>
        <taxon>Basidiomycota</taxon>
        <taxon>Agaricomycotina</taxon>
        <taxon>Agaricomycetes</taxon>
        <taxon>Phallomycetidae</taxon>
        <taxon>Geastrales</taxon>
        <taxon>Sphaerobolaceae</taxon>
        <taxon>Sphaerobolus</taxon>
    </lineage>
</organism>
<protein>
    <recommendedName>
        <fullName evidence="3">F-box domain-containing protein</fullName>
    </recommendedName>
</protein>
<evidence type="ECO:0000313" key="1">
    <source>
        <dbReference type="EMBL" id="KIJ32798.1"/>
    </source>
</evidence>
<dbReference type="Proteomes" id="UP000054279">
    <property type="component" value="Unassembled WGS sequence"/>
</dbReference>
<dbReference type="HOGENOM" id="CLU_515974_0_0_1"/>
<accession>A0A0C9TRI7</accession>
<sequence length="567" mass="64021">MGGKLKSFLLDSQTSSKSTSFKTSAMQQSPTLPLDAWLCIMDNLEGRTLFTLTETCREFHRVALAKAYNTIVFKAPGDPSLASTLTSEMDGLASVLEDLLGLMDRVLKLQQNTAHLRYIRHIRLLSWGIFSDEVAYAQSIADGDDEMISEAKEIFDDAYEQVLIFVRRLALLSLFLGCCIITPGLLDVISGVSTLRTVHIQDYISPCRLWENTINGRYPAMHHVTELRLNTICTDGSEGDDIKTYLLLLLGSSLKVLEIPIQAISNVNQKLFPEPFFEQLEDLLLLDNIGHPMNAASLGWLLRSSPKLHRLAMDAIPLKWDYLTHMDTMMNIDDPSQAPKTYKSDEEMLASILPGFTEETLHKLEFIDAPFAFTHTVLSSFRLTSLQEVVVEVPGSDREQKLTEFSQYLSATLPGMAKLKMKRGRYRDDSIKFEYVSIISNHLPNVIQLHLTGLEEIEGDVDSVELLRALLERLCVFPSLQICTIESLQSNILNTSIGLTSQERIHEKMKFICLPGDVLWAWIDHRGWCIVDWTTTIRELSVWSYSGKVSINSKMWITFSTDLLVVS</sequence>
<reference evidence="1 2" key="1">
    <citation type="submission" date="2014-06" db="EMBL/GenBank/DDBJ databases">
        <title>Evolutionary Origins and Diversification of the Mycorrhizal Mutualists.</title>
        <authorList>
            <consortium name="DOE Joint Genome Institute"/>
            <consortium name="Mycorrhizal Genomics Consortium"/>
            <person name="Kohler A."/>
            <person name="Kuo A."/>
            <person name="Nagy L.G."/>
            <person name="Floudas D."/>
            <person name="Copeland A."/>
            <person name="Barry K.W."/>
            <person name="Cichocki N."/>
            <person name="Veneault-Fourrey C."/>
            <person name="LaButti K."/>
            <person name="Lindquist E.A."/>
            <person name="Lipzen A."/>
            <person name="Lundell T."/>
            <person name="Morin E."/>
            <person name="Murat C."/>
            <person name="Riley R."/>
            <person name="Ohm R."/>
            <person name="Sun H."/>
            <person name="Tunlid A."/>
            <person name="Henrissat B."/>
            <person name="Grigoriev I.V."/>
            <person name="Hibbett D.S."/>
            <person name="Martin F."/>
        </authorList>
    </citation>
    <scope>NUCLEOTIDE SEQUENCE [LARGE SCALE GENOMIC DNA]</scope>
    <source>
        <strain evidence="1 2">SS14</strain>
    </source>
</reference>
<dbReference type="EMBL" id="KN837221">
    <property type="protein sequence ID" value="KIJ32798.1"/>
    <property type="molecule type" value="Genomic_DNA"/>
</dbReference>
<dbReference type="CDD" id="cd09917">
    <property type="entry name" value="F-box_SF"/>
    <property type="match status" value="1"/>
</dbReference>
<keyword evidence="2" id="KW-1185">Reference proteome</keyword>